<proteinExistence type="predicted"/>
<dbReference type="GeneID" id="20643430"/>
<dbReference type="KEGG" id="psoj:PHYSODRAFT_311834"/>
<organism evidence="2 3">
    <name type="scientific">Phytophthora sojae (strain P6497)</name>
    <name type="common">Soybean stem and root rot agent</name>
    <name type="synonym">Phytophthora megasperma f. sp. glycines</name>
    <dbReference type="NCBI Taxonomy" id="1094619"/>
    <lineage>
        <taxon>Eukaryota</taxon>
        <taxon>Sar</taxon>
        <taxon>Stramenopiles</taxon>
        <taxon>Oomycota</taxon>
        <taxon>Peronosporomycetes</taxon>
        <taxon>Peronosporales</taxon>
        <taxon>Peronosporaceae</taxon>
        <taxon>Phytophthora</taxon>
    </lineage>
</organism>
<evidence type="ECO:0000259" key="1">
    <source>
        <dbReference type="Pfam" id="PF03184"/>
    </source>
</evidence>
<dbReference type="Proteomes" id="UP000002640">
    <property type="component" value="Unassembled WGS sequence"/>
</dbReference>
<feature type="domain" description="DDE-1" evidence="1">
    <location>
        <begin position="38"/>
        <end position="139"/>
    </location>
</feature>
<evidence type="ECO:0000313" key="3">
    <source>
        <dbReference type="Proteomes" id="UP000002640"/>
    </source>
</evidence>
<dbReference type="GO" id="GO:0005634">
    <property type="term" value="C:nucleus"/>
    <property type="evidence" value="ECO:0007669"/>
    <property type="project" value="TreeGrafter"/>
</dbReference>
<protein>
    <recommendedName>
        <fullName evidence="1">DDE-1 domain-containing protein</fullName>
    </recommendedName>
</protein>
<gene>
    <name evidence="2" type="ORF">PHYSODRAFT_311834</name>
</gene>
<dbReference type="RefSeq" id="XP_009520551.1">
    <property type="nucleotide sequence ID" value="XM_009522256.1"/>
</dbReference>
<accession>G4Z0H7</accession>
<keyword evidence="3" id="KW-1185">Reference proteome</keyword>
<sequence length="160" mass="18364">MDETGFYYNQAPRGSLCLNEALAVKPDKSQITLALSKEPRWLKHKPRDVKYKSSNKAWMTTDINQTWLKDLDDTMRTQGRRILLLVDNASSHSDEGVNLTNVRVEKLPPNTTSQLQPLDQDIIYWVKRDVLSRKMDFALELVDDVTRVETGPAEESVCQK</sequence>
<dbReference type="InterPro" id="IPR004875">
    <property type="entry name" value="DDE_SF_endonuclease_dom"/>
</dbReference>
<dbReference type="InParanoid" id="G4Z0H7"/>
<dbReference type="PANTHER" id="PTHR19303">
    <property type="entry name" value="TRANSPOSON"/>
    <property type="match status" value="1"/>
</dbReference>
<name>G4Z0H7_PHYSP</name>
<dbReference type="AlphaFoldDB" id="G4Z0H7"/>
<dbReference type="InterPro" id="IPR050863">
    <property type="entry name" value="CenT-Element_Derived"/>
</dbReference>
<dbReference type="STRING" id="1094619.G4Z0H7"/>
<dbReference type="GO" id="GO:0003677">
    <property type="term" value="F:DNA binding"/>
    <property type="evidence" value="ECO:0007669"/>
    <property type="project" value="TreeGrafter"/>
</dbReference>
<dbReference type="OMA" id="CKHIRIR"/>
<dbReference type="EMBL" id="JH159152">
    <property type="protein sequence ID" value="EGZ25263.1"/>
    <property type="molecule type" value="Genomic_DNA"/>
</dbReference>
<dbReference type="PANTHER" id="PTHR19303:SF73">
    <property type="entry name" value="PROTEIN PDC2"/>
    <property type="match status" value="1"/>
</dbReference>
<dbReference type="Pfam" id="PF03184">
    <property type="entry name" value="DDE_1"/>
    <property type="match status" value="1"/>
</dbReference>
<evidence type="ECO:0000313" key="2">
    <source>
        <dbReference type="EMBL" id="EGZ25263.1"/>
    </source>
</evidence>
<reference evidence="2 3" key="1">
    <citation type="journal article" date="2006" name="Science">
        <title>Phytophthora genome sequences uncover evolutionary origins and mechanisms of pathogenesis.</title>
        <authorList>
            <person name="Tyler B.M."/>
            <person name="Tripathy S."/>
            <person name="Zhang X."/>
            <person name="Dehal P."/>
            <person name="Jiang R.H."/>
            <person name="Aerts A."/>
            <person name="Arredondo F.D."/>
            <person name="Baxter L."/>
            <person name="Bensasson D."/>
            <person name="Beynon J.L."/>
            <person name="Chapman J."/>
            <person name="Damasceno C.M."/>
            <person name="Dorrance A.E."/>
            <person name="Dou D."/>
            <person name="Dickerman A.W."/>
            <person name="Dubchak I.L."/>
            <person name="Garbelotto M."/>
            <person name="Gijzen M."/>
            <person name="Gordon S.G."/>
            <person name="Govers F."/>
            <person name="Grunwald N.J."/>
            <person name="Huang W."/>
            <person name="Ivors K.L."/>
            <person name="Jones R.W."/>
            <person name="Kamoun S."/>
            <person name="Krampis K."/>
            <person name="Lamour K.H."/>
            <person name="Lee M.K."/>
            <person name="McDonald W.H."/>
            <person name="Medina M."/>
            <person name="Meijer H.J."/>
            <person name="Nordberg E.K."/>
            <person name="Maclean D.J."/>
            <person name="Ospina-Giraldo M.D."/>
            <person name="Morris P.F."/>
            <person name="Phuntumart V."/>
            <person name="Putnam N.H."/>
            <person name="Rash S."/>
            <person name="Rose J.K."/>
            <person name="Sakihama Y."/>
            <person name="Salamov A.A."/>
            <person name="Savidor A."/>
            <person name="Scheuring C.F."/>
            <person name="Smith B.M."/>
            <person name="Sobral B.W."/>
            <person name="Terry A."/>
            <person name="Torto-Alalibo T.A."/>
            <person name="Win J."/>
            <person name="Xu Z."/>
            <person name="Zhang H."/>
            <person name="Grigoriev I.V."/>
            <person name="Rokhsar D.S."/>
            <person name="Boore J.L."/>
        </authorList>
    </citation>
    <scope>NUCLEOTIDE SEQUENCE [LARGE SCALE GENOMIC DNA]</scope>
    <source>
        <strain evidence="2 3">P6497</strain>
    </source>
</reference>